<reference evidence="1" key="1">
    <citation type="submission" date="2023-05" db="EMBL/GenBank/DDBJ databases">
        <authorList>
            <consortium name="ELIXIR-Norway"/>
        </authorList>
    </citation>
    <scope>NUCLEOTIDE SEQUENCE</scope>
</reference>
<accession>A0ACB0E309</accession>
<dbReference type="EMBL" id="OX596098">
    <property type="protein sequence ID" value="CAI9694861.1"/>
    <property type="molecule type" value="Genomic_DNA"/>
</dbReference>
<proteinExistence type="predicted"/>
<sequence>MTAPRAAGSGVRVRERAGRWGGRDGGGDRAAGYRRVSWRGGNPPFVAKVSSWRRTPEGPLRAREVAVPEPARLLPLSKGSTESPPLTAFSCCPPAVLGKDSGRDYHWDALTAATFPSEGSVGREDHLHEERGRFLAAAAPPNLSHILRKGGFLRQLL</sequence>
<name>A0ACB0E309_RANTA</name>
<gene>
    <name evidence="1" type="ORF">MRATA1EN3_LOCUS6074</name>
</gene>
<organism evidence="1 2">
    <name type="scientific">Rangifer tarandus platyrhynchus</name>
    <name type="common">Svalbard reindeer</name>
    <dbReference type="NCBI Taxonomy" id="3082113"/>
    <lineage>
        <taxon>Eukaryota</taxon>
        <taxon>Metazoa</taxon>
        <taxon>Chordata</taxon>
        <taxon>Craniata</taxon>
        <taxon>Vertebrata</taxon>
        <taxon>Euteleostomi</taxon>
        <taxon>Mammalia</taxon>
        <taxon>Eutheria</taxon>
        <taxon>Laurasiatheria</taxon>
        <taxon>Artiodactyla</taxon>
        <taxon>Ruminantia</taxon>
        <taxon>Pecora</taxon>
        <taxon>Cervidae</taxon>
        <taxon>Odocoileinae</taxon>
        <taxon>Rangifer</taxon>
    </lineage>
</organism>
<evidence type="ECO:0000313" key="1">
    <source>
        <dbReference type="EMBL" id="CAI9694861.1"/>
    </source>
</evidence>
<evidence type="ECO:0000313" key="2">
    <source>
        <dbReference type="Proteomes" id="UP001162501"/>
    </source>
</evidence>
<dbReference type="Proteomes" id="UP001162501">
    <property type="component" value="Chromosome 14"/>
</dbReference>
<protein>
    <submittedName>
        <fullName evidence="1">Uncharacterized protein</fullName>
    </submittedName>
</protein>